<evidence type="ECO:0000256" key="6">
    <source>
        <dbReference type="PROSITE-ProRule" id="PRU00169"/>
    </source>
</evidence>
<feature type="DNA-binding region" description="OmpR/PhoB-type" evidence="7">
    <location>
        <begin position="124"/>
        <end position="220"/>
    </location>
</feature>
<organism evidence="10 11">
    <name type="scientific">Derxia gummosa DSM 723</name>
    <dbReference type="NCBI Taxonomy" id="1121388"/>
    <lineage>
        <taxon>Bacteria</taxon>
        <taxon>Pseudomonadati</taxon>
        <taxon>Pseudomonadota</taxon>
        <taxon>Betaproteobacteria</taxon>
        <taxon>Burkholderiales</taxon>
        <taxon>Alcaligenaceae</taxon>
        <taxon>Derxia</taxon>
    </lineage>
</organism>
<dbReference type="Proteomes" id="UP000675920">
    <property type="component" value="Unplaced"/>
</dbReference>
<dbReference type="OrthoDB" id="9802426at2"/>
<dbReference type="InterPro" id="IPR011006">
    <property type="entry name" value="CheY-like_superfamily"/>
</dbReference>
<feature type="modified residue" description="4-aspartylphosphate" evidence="6">
    <location>
        <position position="51"/>
    </location>
</feature>
<keyword evidence="3" id="KW-0805">Transcription regulation</keyword>
<evidence type="ECO:0000256" key="7">
    <source>
        <dbReference type="PROSITE-ProRule" id="PRU01091"/>
    </source>
</evidence>
<evidence type="ECO:0000313" key="11">
    <source>
        <dbReference type="RefSeq" id="WP_028310424.1"/>
    </source>
</evidence>
<reference evidence="11" key="2">
    <citation type="submission" date="2025-08" db="UniProtKB">
        <authorList>
            <consortium name="RefSeq"/>
        </authorList>
    </citation>
    <scope>IDENTIFICATION</scope>
</reference>
<dbReference type="RefSeq" id="WP_028310424.1">
    <property type="nucleotide sequence ID" value="NZ_AXWS01000007.1"/>
</dbReference>
<dbReference type="SUPFAM" id="SSF52172">
    <property type="entry name" value="CheY-like"/>
    <property type="match status" value="1"/>
</dbReference>
<protein>
    <submittedName>
        <fullName evidence="11">Response regulator</fullName>
    </submittedName>
</protein>
<dbReference type="SMART" id="SM00448">
    <property type="entry name" value="REC"/>
    <property type="match status" value="1"/>
</dbReference>
<dbReference type="SMART" id="SM00862">
    <property type="entry name" value="Trans_reg_C"/>
    <property type="match status" value="1"/>
</dbReference>
<dbReference type="PANTHER" id="PTHR48111:SF67">
    <property type="entry name" value="TRANSCRIPTIONAL REGULATORY PROTEIN TCTD"/>
    <property type="match status" value="1"/>
</dbReference>
<dbReference type="GO" id="GO:0005829">
    <property type="term" value="C:cytosol"/>
    <property type="evidence" value="ECO:0007669"/>
    <property type="project" value="TreeGrafter"/>
</dbReference>
<dbReference type="Gene3D" id="3.40.50.2300">
    <property type="match status" value="1"/>
</dbReference>
<dbReference type="Gene3D" id="6.10.250.690">
    <property type="match status" value="1"/>
</dbReference>
<sequence length="234" mass="25771">MRILIAEDDNTLADGLQSTLRQSGFAVDVFKNGAQADAVLASQSYDLLILDLGLPKMPGLEVLRRLRARNSRLPVLILTAADSVEDRVRGLDLGADDYMAKPFALSELEARVRALVRRGVGGGPTLLKHGPLSFDSVGRMAYLNEQPLELSARELGILEVLLQRTGRLVSKEQFVDQLCEWGEEVSNNAIEVYVHRLRKKIEAGGVRIITVRGLGYCLEKWVEPTEPPQSQPAA</sequence>
<proteinExistence type="predicted"/>
<dbReference type="CDD" id="cd17624">
    <property type="entry name" value="REC_OmpR_PmrA-like"/>
    <property type="match status" value="1"/>
</dbReference>
<feature type="domain" description="Response regulatory" evidence="8">
    <location>
        <begin position="2"/>
        <end position="116"/>
    </location>
</feature>
<evidence type="ECO:0000256" key="1">
    <source>
        <dbReference type="ARBA" id="ARBA00022553"/>
    </source>
</evidence>
<evidence type="ECO:0000259" key="9">
    <source>
        <dbReference type="PROSITE" id="PS51755"/>
    </source>
</evidence>
<evidence type="ECO:0000259" key="8">
    <source>
        <dbReference type="PROSITE" id="PS50110"/>
    </source>
</evidence>
<keyword evidence="4 7" id="KW-0238">DNA-binding</keyword>
<evidence type="ECO:0000256" key="5">
    <source>
        <dbReference type="ARBA" id="ARBA00023163"/>
    </source>
</evidence>
<keyword evidence="2" id="KW-0902">Two-component regulatory system</keyword>
<evidence type="ECO:0000256" key="4">
    <source>
        <dbReference type="ARBA" id="ARBA00023125"/>
    </source>
</evidence>
<dbReference type="AlphaFoldDB" id="A0A8B6X1C6"/>
<dbReference type="FunFam" id="3.40.50.2300:FF:000002">
    <property type="entry name" value="DNA-binding response regulator PhoP"/>
    <property type="match status" value="1"/>
</dbReference>
<dbReference type="CDD" id="cd00383">
    <property type="entry name" value="trans_reg_C"/>
    <property type="match status" value="1"/>
</dbReference>
<dbReference type="InterPro" id="IPR001867">
    <property type="entry name" value="OmpR/PhoB-type_DNA-bd"/>
</dbReference>
<name>A0A8B6X1C6_9BURK</name>
<dbReference type="Pfam" id="PF00072">
    <property type="entry name" value="Response_reg"/>
    <property type="match status" value="1"/>
</dbReference>
<reference evidence="11" key="1">
    <citation type="journal article" date="1995" name="J. Mol. Evol.">
        <title>Response regulators of bacterial signal transduction systems: selective domain shuffling during evolution.</title>
        <authorList>
            <person name="Pao G.M."/>
            <person name="Saier M.H. Jr."/>
        </authorList>
    </citation>
    <scope>NUCLEOTIDE SEQUENCE</scope>
</reference>
<keyword evidence="10" id="KW-1185">Reference proteome</keyword>
<evidence type="ECO:0000256" key="2">
    <source>
        <dbReference type="ARBA" id="ARBA00023012"/>
    </source>
</evidence>
<dbReference type="Gene3D" id="1.10.10.10">
    <property type="entry name" value="Winged helix-like DNA-binding domain superfamily/Winged helix DNA-binding domain"/>
    <property type="match status" value="1"/>
</dbReference>
<dbReference type="GO" id="GO:0000156">
    <property type="term" value="F:phosphorelay response regulator activity"/>
    <property type="evidence" value="ECO:0007669"/>
    <property type="project" value="TreeGrafter"/>
</dbReference>
<keyword evidence="1 6" id="KW-0597">Phosphoprotein</keyword>
<accession>A0A8B6X1C6</accession>
<keyword evidence="5" id="KW-0804">Transcription</keyword>
<dbReference type="GO" id="GO:0006355">
    <property type="term" value="P:regulation of DNA-templated transcription"/>
    <property type="evidence" value="ECO:0007669"/>
    <property type="project" value="InterPro"/>
</dbReference>
<dbReference type="Pfam" id="PF00486">
    <property type="entry name" value="Trans_reg_C"/>
    <property type="match status" value="1"/>
</dbReference>
<evidence type="ECO:0000313" key="10">
    <source>
        <dbReference type="Proteomes" id="UP000675920"/>
    </source>
</evidence>
<dbReference type="InterPro" id="IPR039420">
    <property type="entry name" value="WalR-like"/>
</dbReference>
<dbReference type="InterPro" id="IPR001789">
    <property type="entry name" value="Sig_transdc_resp-reg_receiver"/>
</dbReference>
<dbReference type="InterPro" id="IPR036388">
    <property type="entry name" value="WH-like_DNA-bd_sf"/>
</dbReference>
<evidence type="ECO:0000256" key="3">
    <source>
        <dbReference type="ARBA" id="ARBA00023015"/>
    </source>
</evidence>
<dbReference type="GO" id="GO:0032993">
    <property type="term" value="C:protein-DNA complex"/>
    <property type="evidence" value="ECO:0007669"/>
    <property type="project" value="TreeGrafter"/>
</dbReference>
<dbReference type="PANTHER" id="PTHR48111">
    <property type="entry name" value="REGULATOR OF RPOS"/>
    <property type="match status" value="1"/>
</dbReference>
<dbReference type="GO" id="GO:0000976">
    <property type="term" value="F:transcription cis-regulatory region binding"/>
    <property type="evidence" value="ECO:0007669"/>
    <property type="project" value="TreeGrafter"/>
</dbReference>
<feature type="domain" description="OmpR/PhoB-type" evidence="9">
    <location>
        <begin position="124"/>
        <end position="220"/>
    </location>
</feature>
<dbReference type="PROSITE" id="PS51755">
    <property type="entry name" value="OMPR_PHOB"/>
    <property type="match status" value="1"/>
</dbReference>
<dbReference type="PROSITE" id="PS50110">
    <property type="entry name" value="RESPONSE_REGULATORY"/>
    <property type="match status" value="1"/>
</dbReference>